<evidence type="ECO:0000256" key="1">
    <source>
        <dbReference type="SAM" id="MobiDB-lite"/>
    </source>
</evidence>
<reference evidence="2 3" key="1">
    <citation type="submission" date="2020-06" db="EMBL/GenBank/DDBJ databases">
        <title>Taxonomy, biology and ecology of Rhodococcus bacteria occurring in California pistachio and other woody hosts as revealed by genome sequence analyses.</title>
        <authorList>
            <person name="Gai Y."/>
            <person name="Riely B."/>
        </authorList>
    </citation>
    <scope>NUCLEOTIDE SEQUENCE [LARGE SCALE GENOMIC DNA]</scope>
    <source>
        <strain evidence="2 3">BP-284</strain>
    </source>
</reference>
<feature type="region of interest" description="Disordered" evidence="1">
    <location>
        <begin position="98"/>
        <end position="122"/>
    </location>
</feature>
<keyword evidence="3" id="KW-1185">Reference proteome</keyword>
<organism evidence="2 3">
    <name type="scientific">Rhodococcoides kroppenstedtii</name>
    <dbReference type="NCBI Taxonomy" id="293050"/>
    <lineage>
        <taxon>Bacteria</taxon>
        <taxon>Bacillati</taxon>
        <taxon>Actinomycetota</taxon>
        <taxon>Actinomycetes</taxon>
        <taxon>Mycobacteriales</taxon>
        <taxon>Nocardiaceae</taxon>
        <taxon>Rhodococcoides</taxon>
    </lineage>
</organism>
<evidence type="ECO:0008006" key="4">
    <source>
        <dbReference type="Google" id="ProtNLM"/>
    </source>
</evidence>
<evidence type="ECO:0000313" key="3">
    <source>
        <dbReference type="Proteomes" id="UP001520140"/>
    </source>
</evidence>
<sequence length="122" mass="13346">MFQEWPVRHTPEPRKTFDPPLPVTIDLGRAFARTPRSMRQGLALRVKAEGIALIGDAPGQLRVWIRTTAGDWIGLCDIELHTGNGHGTLHVQQWCPSNAITPDADHTGGQTAAGHRDRDAPA</sequence>
<comment type="caution">
    <text evidence="2">The sequence shown here is derived from an EMBL/GenBank/DDBJ whole genome shotgun (WGS) entry which is preliminary data.</text>
</comment>
<name>A0ABS7NTS8_9NOCA</name>
<accession>A0ABS7NTS8</accession>
<dbReference type="EMBL" id="JABUKG010000011">
    <property type="protein sequence ID" value="MBY6321433.1"/>
    <property type="molecule type" value="Genomic_DNA"/>
</dbReference>
<dbReference type="Proteomes" id="UP001520140">
    <property type="component" value="Unassembled WGS sequence"/>
</dbReference>
<gene>
    <name evidence="2" type="ORF">HQ605_11410</name>
</gene>
<evidence type="ECO:0000313" key="2">
    <source>
        <dbReference type="EMBL" id="MBY6321433.1"/>
    </source>
</evidence>
<protein>
    <recommendedName>
        <fullName evidence="4">PilZ domain-containing protein</fullName>
    </recommendedName>
</protein>
<proteinExistence type="predicted"/>
<dbReference type="RefSeq" id="WP_068103855.1">
    <property type="nucleotide sequence ID" value="NZ_JABUKE010000009.1"/>
</dbReference>